<protein>
    <recommendedName>
        <fullName evidence="2">Transposase (putative) gypsy type domain-containing protein</fullName>
    </recommendedName>
</protein>
<dbReference type="PANTHER" id="PTHR33026">
    <property type="entry name" value="OS06G0360600 PROTEIN"/>
    <property type="match status" value="1"/>
</dbReference>
<dbReference type="Pfam" id="PF04195">
    <property type="entry name" value="Transposase_28"/>
    <property type="match status" value="1"/>
</dbReference>
<accession>A0AAD8VW36</accession>
<evidence type="ECO:0000313" key="4">
    <source>
        <dbReference type="Proteomes" id="UP001231189"/>
    </source>
</evidence>
<dbReference type="AlphaFoldDB" id="A0AAD8VW36"/>
<dbReference type="PANTHER" id="PTHR33026:SF7">
    <property type="entry name" value="OS03G0100275 PROTEIN"/>
    <property type="match status" value="1"/>
</dbReference>
<feature type="compositionally biased region" description="Acidic residues" evidence="1">
    <location>
        <begin position="343"/>
        <end position="355"/>
    </location>
</feature>
<evidence type="ECO:0000259" key="2">
    <source>
        <dbReference type="Pfam" id="PF04195"/>
    </source>
</evidence>
<gene>
    <name evidence="3" type="ORF">QYE76_000147</name>
</gene>
<feature type="domain" description="Transposase (putative) gypsy type" evidence="2">
    <location>
        <begin position="122"/>
        <end position="189"/>
    </location>
</feature>
<dbReference type="EMBL" id="JAUUTY010000005">
    <property type="protein sequence ID" value="KAK1625832.1"/>
    <property type="molecule type" value="Genomic_DNA"/>
</dbReference>
<evidence type="ECO:0000313" key="3">
    <source>
        <dbReference type="EMBL" id="KAK1625832.1"/>
    </source>
</evidence>
<feature type="compositionally biased region" description="Pro residues" evidence="1">
    <location>
        <begin position="567"/>
        <end position="580"/>
    </location>
</feature>
<dbReference type="Proteomes" id="UP001231189">
    <property type="component" value="Unassembled WGS sequence"/>
</dbReference>
<sequence length="698" mass="74677">MSSEGTGELASGGTQFSNSPEISLGEEQSVSQESYGLEEELARMAEESGAPDEATGRDQEASSSGQASGANMPVYTRGAWKGSDVNQAEIDWLYRSRRIPEEVMYRIPGEELEPAPEAGEVVVFAAHFERGFGLPASDFFREFLDFYKLQPHHLPGNVIFYLSSYASFMEGFVGILPTIPTFARFYNLRINSVQGKNLPIPKPVVQCGACILTPRQGSPFYKFSGLESCRSWQQTFFYVKNLSPIDFINLPAYAPGAPSRANWKFNPKDTHVETNRIIRFMGELNRNTGISADDIVTELPANWGWGLQPLSRKRPPSSEVQVRFPRFAAEVPESFEPSRRFWDDEDPDPFVADEADQNRQVHEHETPLAAEVGPEFEQAQARKARKDKAPAPDAGTSEAPRVRKAPASDAGASEAPPAKRYKRCSTGPTGGKSKPKIPVSSGPPLVLTRSATGMRPETAEEAGRSSPPPRQSPAPSGAGKAPSSLRGGKTSSGCAAPKPTHSRAEEDFFSPPAPEDTGASNMGAGSEDAGRSEPLVPPAPEKKKKVTVTSPSKAPPATSAPAKNTAAPPPAPSDSAPPAPRQSLAESALVTAEQLTAVVKAVTAPASGSQAQPLVLHTGRAAVAAGEKVPLQLGRVVELNRGSANLGALQHLVDRWNLADLSDATLGVGKDGKAKLDPRGHRSTVQHISRLKLMGFVA</sequence>
<feature type="region of interest" description="Disordered" evidence="1">
    <location>
        <begin position="1"/>
        <end position="70"/>
    </location>
</feature>
<feature type="compositionally biased region" description="Basic and acidic residues" evidence="1">
    <location>
        <begin position="356"/>
        <end position="366"/>
    </location>
</feature>
<proteinExistence type="predicted"/>
<feature type="compositionally biased region" description="Polar residues" evidence="1">
    <location>
        <begin position="12"/>
        <end position="34"/>
    </location>
</feature>
<dbReference type="InterPro" id="IPR007321">
    <property type="entry name" value="Transposase_28"/>
</dbReference>
<keyword evidence="4" id="KW-1185">Reference proteome</keyword>
<reference evidence="3" key="1">
    <citation type="submission" date="2023-07" db="EMBL/GenBank/DDBJ databases">
        <title>A chromosome-level genome assembly of Lolium multiflorum.</title>
        <authorList>
            <person name="Chen Y."/>
            <person name="Copetti D."/>
            <person name="Kolliker R."/>
            <person name="Studer B."/>
        </authorList>
    </citation>
    <scope>NUCLEOTIDE SEQUENCE</scope>
    <source>
        <strain evidence="3">02402/16</strain>
        <tissue evidence="3">Leaf</tissue>
    </source>
</reference>
<evidence type="ECO:0000256" key="1">
    <source>
        <dbReference type="SAM" id="MobiDB-lite"/>
    </source>
</evidence>
<comment type="caution">
    <text evidence="3">The sequence shown here is derived from an EMBL/GenBank/DDBJ whole genome shotgun (WGS) entry which is preliminary data.</text>
</comment>
<feature type="region of interest" description="Disordered" evidence="1">
    <location>
        <begin position="338"/>
        <end position="586"/>
    </location>
</feature>
<name>A0AAD8VW36_LOLMU</name>
<organism evidence="3 4">
    <name type="scientific">Lolium multiflorum</name>
    <name type="common">Italian ryegrass</name>
    <name type="synonym">Lolium perenne subsp. multiflorum</name>
    <dbReference type="NCBI Taxonomy" id="4521"/>
    <lineage>
        <taxon>Eukaryota</taxon>
        <taxon>Viridiplantae</taxon>
        <taxon>Streptophyta</taxon>
        <taxon>Embryophyta</taxon>
        <taxon>Tracheophyta</taxon>
        <taxon>Spermatophyta</taxon>
        <taxon>Magnoliopsida</taxon>
        <taxon>Liliopsida</taxon>
        <taxon>Poales</taxon>
        <taxon>Poaceae</taxon>
        <taxon>BOP clade</taxon>
        <taxon>Pooideae</taxon>
        <taxon>Poodae</taxon>
        <taxon>Poeae</taxon>
        <taxon>Poeae Chloroplast Group 2 (Poeae type)</taxon>
        <taxon>Loliodinae</taxon>
        <taxon>Loliinae</taxon>
        <taxon>Lolium</taxon>
    </lineage>
</organism>
<feature type="compositionally biased region" description="Low complexity" evidence="1">
    <location>
        <begin position="61"/>
        <end position="70"/>
    </location>
</feature>
<feature type="compositionally biased region" description="Low complexity" evidence="1">
    <location>
        <begin position="547"/>
        <end position="566"/>
    </location>
</feature>